<evidence type="ECO:0000256" key="8">
    <source>
        <dbReference type="ARBA" id="ARBA00022840"/>
    </source>
</evidence>
<feature type="domain" description="NAF" evidence="15">
    <location>
        <begin position="306"/>
        <end position="330"/>
    </location>
</feature>
<reference evidence="16" key="1">
    <citation type="submission" date="2019-11" db="EMBL/GenBank/DDBJ databases">
        <authorList>
            <person name="Liu Y."/>
            <person name="Hou J."/>
            <person name="Li T.-Q."/>
            <person name="Guan C.-H."/>
            <person name="Wu X."/>
            <person name="Wu H.-Z."/>
            <person name="Ling F."/>
            <person name="Zhang R."/>
            <person name="Shi X.-G."/>
            <person name="Ren J.-P."/>
            <person name="Chen E.-F."/>
            <person name="Sun J.-M."/>
        </authorList>
    </citation>
    <scope>NUCLEOTIDE SEQUENCE</scope>
    <source>
        <strain evidence="16">Adult_tree_wgs_1</strain>
        <tissue evidence="16">Leaves</tissue>
    </source>
</reference>
<dbReference type="EMBL" id="WJXA01000001">
    <property type="protein sequence ID" value="KAF7154793.1"/>
    <property type="molecule type" value="Genomic_DNA"/>
</dbReference>
<evidence type="ECO:0000256" key="1">
    <source>
        <dbReference type="ARBA" id="ARBA00001936"/>
    </source>
</evidence>
<dbReference type="Proteomes" id="UP000626092">
    <property type="component" value="Unassembled WGS sequence"/>
</dbReference>
<keyword evidence="9" id="KW-0464">Manganese</keyword>
<evidence type="ECO:0000256" key="2">
    <source>
        <dbReference type="ARBA" id="ARBA00006234"/>
    </source>
</evidence>
<dbReference type="GO" id="GO:0004674">
    <property type="term" value="F:protein serine/threonine kinase activity"/>
    <property type="evidence" value="ECO:0007669"/>
    <property type="project" value="UniProtKB-KW"/>
</dbReference>
<keyword evidence="4 13" id="KW-0723">Serine/threonine-protein kinase</keyword>
<evidence type="ECO:0000256" key="3">
    <source>
        <dbReference type="ARBA" id="ARBA00012513"/>
    </source>
</evidence>
<dbReference type="InterPro" id="IPR017441">
    <property type="entry name" value="Protein_kinase_ATP_BS"/>
</dbReference>
<protein>
    <recommendedName>
        <fullName evidence="3">non-specific serine/threonine protein kinase</fullName>
        <ecNumber evidence="3">2.7.11.1</ecNumber>
    </recommendedName>
</protein>
<keyword evidence="8 12" id="KW-0067">ATP-binding</keyword>
<dbReference type="PROSITE" id="PS50816">
    <property type="entry name" value="NAF"/>
    <property type="match status" value="1"/>
</dbReference>
<dbReference type="CDD" id="cd12195">
    <property type="entry name" value="CIPK_C"/>
    <property type="match status" value="1"/>
</dbReference>
<keyword evidence="6 12" id="KW-0547">Nucleotide-binding</keyword>
<evidence type="ECO:0000256" key="10">
    <source>
        <dbReference type="ARBA" id="ARBA00047899"/>
    </source>
</evidence>
<dbReference type="SUPFAM" id="SSF56112">
    <property type="entry name" value="Protein kinase-like (PK-like)"/>
    <property type="match status" value="1"/>
</dbReference>
<organism evidence="16 17">
    <name type="scientific">Rhododendron simsii</name>
    <name type="common">Sims's rhododendron</name>
    <dbReference type="NCBI Taxonomy" id="118357"/>
    <lineage>
        <taxon>Eukaryota</taxon>
        <taxon>Viridiplantae</taxon>
        <taxon>Streptophyta</taxon>
        <taxon>Embryophyta</taxon>
        <taxon>Tracheophyta</taxon>
        <taxon>Spermatophyta</taxon>
        <taxon>Magnoliopsida</taxon>
        <taxon>eudicotyledons</taxon>
        <taxon>Gunneridae</taxon>
        <taxon>Pentapetalae</taxon>
        <taxon>asterids</taxon>
        <taxon>Ericales</taxon>
        <taxon>Ericaceae</taxon>
        <taxon>Ericoideae</taxon>
        <taxon>Rhodoreae</taxon>
        <taxon>Rhododendron</taxon>
    </lineage>
</organism>
<evidence type="ECO:0000259" key="14">
    <source>
        <dbReference type="PROSITE" id="PS50011"/>
    </source>
</evidence>
<keyword evidence="7" id="KW-0418">Kinase</keyword>
<evidence type="ECO:0000256" key="4">
    <source>
        <dbReference type="ARBA" id="ARBA00022527"/>
    </source>
</evidence>
<feature type="domain" description="Protein kinase" evidence="14">
    <location>
        <begin position="12"/>
        <end position="265"/>
    </location>
</feature>
<dbReference type="PROSITE" id="PS00108">
    <property type="entry name" value="PROTEIN_KINASE_ST"/>
    <property type="match status" value="1"/>
</dbReference>
<comment type="catalytic activity">
    <reaction evidence="11">
        <text>L-seryl-[protein] + ATP = O-phospho-L-seryl-[protein] + ADP + H(+)</text>
        <dbReference type="Rhea" id="RHEA:17989"/>
        <dbReference type="Rhea" id="RHEA-COMP:9863"/>
        <dbReference type="Rhea" id="RHEA-COMP:11604"/>
        <dbReference type="ChEBI" id="CHEBI:15378"/>
        <dbReference type="ChEBI" id="CHEBI:29999"/>
        <dbReference type="ChEBI" id="CHEBI:30616"/>
        <dbReference type="ChEBI" id="CHEBI:83421"/>
        <dbReference type="ChEBI" id="CHEBI:456216"/>
        <dbReference type="EC" id="2.7.11.1"/>
    </reaction>
</comment>
<dbReference type="GO" id="GO:0007165">
    <property type="term" value="P:signal transduction"/>
    <property type="evidence" value="ECO:0007669"/>
    <property type="project" value="InterPro"/>
</dbReference>
<dbReference type="InterPro" id="IPR004041">
    <property type="entry name" value="NAF_dom"/>
</dbReference>
<keyword evidence="5" id="KW-0808">Transferase</keyword>
<dbReference type="PROSITE" id="PS00107">
    <property type="entry name" value="PROTEIN_KINASE_ATP"/>
    <property type="match status" value="1"/>
</dbReference>
<dbReference type="AlphaFoldDB" id="A0A834HJ68"/>
<keyword evidence="17" id="KW-1185">Reference proteome</keyword>
<sequence length="440" mass="49772">MKKVIARKVGKYEVGRTVGVGTFAKVKFAQNTETGEGVALKVMAKSTILKHKMVHQIKKEISIMKIVRHPNIVRLHEVLASQTKIYIVLEFVTGGELYDKIVHLGKLPENETRRYFQQLIDAVAHCHSKGVYHRDLKPENLLLDSHGNLKVSDFGLSALPQHGVELLHTTCGTPNYVAPEVLSHRGYDGAAADVWSCGVILYVLIAGYLPFDETDLPTLYEKINTADFSCPFWFSPGATSLIRRILDPNPETRITIQGIKNDPWFRRNYVTVKYGEDEEVNLDDVRAVFDDIEDHYVTEHSANNDTGPIIMNAFEMITLSQGLNLSALFDRRQDYVKRQTRFVSRQPAKVVISTVEAVAESMGLKTRLEGISENRKGQFAVVLEVYEVAPSLYMVDVRKAAGDTLEYHKFYKNFCSKLEHIIWKPKEVMANSPLPRTMTC</sequence>
<comment type="cofactor">
    <cofactor evidence="1">
        <name>Mn(2+)</name>
        <dbReference type="ChEBI" id="CHEBI:29035"/>
    </cofactor>
</comment>
<comment type="similarity">
    <text evidence="2">Belongs to the protein kinase superfamily. CAMK Ser/Thr protein kinase family. SNF1 subfamily.</text>
</comment>
<name>A0A834HJ68_RHOSS</name>
<dbReference type="InterPro" id="IPR000719">
    <property type="entry name" value="Prot_kinase_dom"/>
</dbReference>
<evidence type="ECO:0000256" key="6">
    <source>
        <dbReference type="ARBA" id="ARBA00022741"/>
    </source>
</evidence>
<dbReference type="EC" id="2.7.11.1" evidence="3"/>
<dbReference type="FunFam" id="3.30.310.80:FF:000002">
    <property type="entry name" value="Non-specific serine/threonine protein kinase"/>
    <property type="match status" value="1"/>
</dbReference>
<dbReference type="Gene3D" id="1.10.510.10">
    <property type="entry name" value="Transferase(Phosphotransferase) domain 1"/>
    <property type="match status" value="1"/>
</dbReference>
<dbReference type="Gene3D" id="3.30.310.80">
    <property type="entry name" value="Kinase associated domain 1, KA1"/>
    <property type="match status" value="1"/>
</dbReference>
<dbReference type="InterPro" id="IPR018451">
    <property type="entry name" value="NAF/FISL_domain"/>
</dbReference>
<evidence type="ECO:0000256" key="5">
    <source>
        <dbReference type="ARBA" id="ARBA00022679"/>
    </source>
</evidence>
<evidence type="ECO:0000256" key="9">
    <source>
        <dbReference type="ARBA" id="ARBA00023211"/>
    </source>
</evidence>
<dbReference type="FunFam" id="3.30.200.20:FF:000096">
    <property type="entry name" value="Non-specific serine/threonine protein kinase"/>
    <property type="match status" value="1"/>
</dbReference>
<evidence type="ECO:0000256" key="11">
    <source>
        <dbReference type="ARBA" id="ARBA00048679"/>
    </source>
</evidence>
<comment type="catalytic activity">
    <reaction evidence="10">
        <text>L-threonyl-[protein] + ATP = O-phospho-L-threonyl-[protein] + ADP + H(+)</text>
        <dbReference type="Rhea" id="RHEA:46608"/>
        <dbReference type="Rhea" id="RHEA-COMP:11060"/>
        <dbReference type="Rhea" id="RHEA-COMP:11605"/>
        <dbReference type="ChEBI" id="CHEBI:15378"/>
        <dbReference type="ChEBI" id="CHEBI:30013"/>
        <dbReference type="ChEBI" id="CHEBI:30616"/>
        <dbReference type="ChEBI" id="CHEBI:61977"/>
        <dbReference type="ChEBI" id="CHEBI:456216"/>
        <dbReference type="EC" id="2.7.11.1"/>
    </reaction>
</comment>
<dbReference type="FunFam" id="1.10.510.10:FF:000279">
    <property type="entry name" value="Non-specific serine/threonine protein kinase"/>
    <property type="match status" value="1"/>
</dbReference>
<dbReference type="SMART" id="SM00220">
    <property type="entry name" value="S_TKc"/>
    <property type="match status" value="1"/>
</dbReference>
<dbReference type="InterPro" id="IPR008271">
    <property type="entry name" value="Ser/Thr_kinase_AS"/>
</dbReference>
<dbReference type="Gene3D" id="3.30.200.20">
    <property type="entry name" value="Phosphorylase Kinase, domain 1"/>
    <property type="match status" value="1"/>
</dbReference>
<evidence type="ECO:0000313" key="17">
    <source>
        <dbReference type="Proteomes" id="UP000626092"/>
    </source>
</evidence>
<evidence type="ECO:0000259" key="15">
    <source>
        <dbReference type="PROSITE" id="PS50816"/>
    </source>
</evidence>
<dbReference type="PROSITE" id="PS50011">
    <property type="entry name" value="PROTEIN_KINASE_DOM"/>
    <property type="match status" value="1"/>
</dbReference>
<evidence type="ECO:0000256" key="13">
    <source>
        <dbReference type="RuleBase" id="RU000304"/>
    </source>
</evidence>
<feature type="binding site" evidence="12">
    <location>
        <position position="50"/>
    </location>
    <ligand>
        <name>ATP</name>
        <dbReference type="ChEBI" id="CHEBI:30616"/>
    </ligand>
</feature>
<dbReference type="PANTHER" id="PTHR43895">
    <property type="entry name" value="CALCIUM/CALMODULIN-DEPENDENT PROTEIN KINASE KINASE-RELATED"/>
    <property type="match status" value="1"/>
</dbReference>
<evidence type="ECO:0000256" key="12">
    <source>
        <dbReference type="PROSITE-ProRule" id="PRU10141"/>
    </source>
</evidence>
<gene>
    <name evidence="16" type="ORF">RHSIM_Rhsim01G0068500</name>
</gene>
<comment type="caution">
    <text evidence="16">The sequence shown here is derived from an EMBL/GenBank/DDBJ whole genome shotgun (WGS) entry which is preliminary data.</text>
</comment>
<evidence type="ECO:0000256" key="7">
    <source>
        <dbReference type="ARBA" id="ARBA00022777"/>
    </source>
</evidence>
<dbReference type="Pfam" id="PF03822">
    <property type="entry name" value="NAF"/>
    <property type="match status" value="1"/>
</dbReference>
<dbReference type="PANTHER" id="PTHR43895:SF32">
    <property type="entry name" value="SERINE_THREONINE-PROTEIN KINASE CHK1"/>
    <property type="match status" value="1"/>
</dbReference>
<dbReference type="GO" id="GO:0005524">
    <property type="term" value="F:ATP binding"/>
    <property type="evidence" value="ECO:0007669"/>
    <property type="project" value="UniProtKB-UniRule"/>
</dbReference>
<dbReference type="InterPro" id="IPR011009">
    <property type="entry name" value="Kinase-like_dom_sf"/>
</dbReference>
<dbReference type="Pfam" id="PF00069">
    <property type="entry name" value="Pkinase"/>
    <property type="match status" value="1"/>
</dbReference>
<evidence type="ECO:0000313" key="16">
    <source>
        <dbReference type="EMBL" id="KAF7154793.1"/>
    </source>
</evidence>
<dbReference type="OrthoDB" id="193931at2759"/>
<accession>A0A834HJ68</accession>
<proteinExistence type="inferred from homology"/>